<evidence type="ECO:0000313" key="2">
    <source>
        <dbReference type="Proteomes" id="UP000789901"/>
    </source>
</evidence>
<dbReference type="EMBL" id="CAJVQB010142375">
    <property type="protein sequence ID" value="CAG8854784.1"/>
    <property type="molecule type" value="Genomic_DNA"/>
</dbReference>
<sequence>FEDIKAMFDPVISKIIRLNNGQLNAGASSGTCTAMFLVGGL</sequence>
<protein>
    <submittedName>
        <fullName evidence="1">3454_t:CDS:1</fullName>
    </submittedName>
</protein>
<name>A0ABN7XKV9_GIGMA</name>
<evidence type="ECO:0000313" key="1">
    <source>
        <dbReference type="EMBL" id="CAG8854784.1"/>
    </source>
</evidence>
<keyword evidence="2" id="KW-1185">Reference proteome</keyword>
<comment type="caution">
    <text evidence="1">The sequence shown here is derived from an EMBL/GenBank/DDBJ whole genome shotgun (WGS) entry which is preliminary data.</text>
</comment>
<feature type="non-terminal residue" evidence="1">
    <location>
        <position position="41"/>
    </location>
</feature>
<dbReference type="Proteomes" id="UP000789901">
    <property type="component" value="Unassembled WGS sequence"/>
</dbReference>
<gene>
    <name evidence="1" type="ORF">GMARGA_LOCUS43605</name>
</gene>
<feature type="non-terminal residue" evidence="1">
    <location>
        <position position="1"/>
    </location>
</feature>
<proteinExistence type="predicted"/>
<organism evidence="1 2">
    <name type="scientific">Gigaspora margarita</name>
    <dbReference type="NCBI Taxonomy" id="4874"/>
    <lineage>
        <taxon>Eukaryota</taxon>
        <taxon>Fungi</taxon>
        <taxon>Fungi incertae sedis</taxon>
        <taxon>Mucoromycota</taxon>
        <taxon>Glomeromycotina</taxon>
        <taxon>Glomeromycetes</taxon>
        <taxon>Diversisporales</taxon>
        <taxon>Gigasporaceae</taxon>
        <taxon>Gigaspora</taxon>
    </lineage>
</organism>
<accession>A0ABN7XKV9</accession>
<reference evidence="1 2" key="1">
    <citation type="submission" date="2021-06" db="EMBL/GenBank/DDBJ databases">
        <authorList>
            <person name="Kallberg Y."/>
            <person name="Tangrot J."/>
            <person name="Rosling A."/>
        </authorList>
    </citation>
    <scope>NUCLEOTIDE SEQUENCE [LARGE SCALE GENOMIC DNA]</scope>
    <source>
        <strain evidence="1 2">120-4 pot B 10/14</strain>
    </source>
</reference>